<feature type="region of interest" description="Disordered" evidence="1">
    <location>
        <begin position="1"/>
        <end position="37"/>
    </location>
</feature>
<dbReference type="AlphaFoldDB" id="A0A5J5ASM6"/>
<dbReference type="EMBL" id="CM018041">
    <property type="protein sequence ID" value="KAA8533590.1"/>
    <property type="molecule type" value="Genomic_DNA"/>
</dbReference>
<dbReference type="InterPro" id="IPR007789">
    <property type="entry name" value="DUF688"/>
</dbReference>
<sequence>MGSDQPELEANSTPKLSLYSLPSKPPEPPGMLTPPLNTLASVPFQWEEVPGKPRACTTMITDSPKSKTAARRCLDLPPRLLTEAKVTSMPSPTTVLDGPYVGRSLSETLSFSLGKGSFRSHEARMGGGKRECKERWNFSSWSCGSLKENSGIFGGNFEFSNSADGGCAGGGGESNDTKVKITRIKRRSSFLSLSNARFNLWQALTKALSKRSHGDADKKKREGN</sequence>
<dbReference type="PANTHER" id="PTHR34371">
    <property type="entry name" value="OS01G0551000 PROTEIN"/>
    <property type="match status" value="1"/>
</dbReference>
<accession>A0A5J5ASM6</accession>
<dbReference type="Proteomes" id="UP000325577">
    <property type="component" value="Linkage Group LG18"/>
</dbReference>
<protein>
    <submittedName>
        <fullName evidence="2">Uncharacterized protein</fullName>
    </submittedName>
</protein>
<evidence type="ECO:0000313" key="2">
    <source>
        <dbReference type="EMBL" id="KAA8533590.1"/>
    </source>
</evidence>
<feature type="compositionally biased region" description="Pro residues" evidence="1">
    <location>
        <begin position="23"/>
        <end position="32"/>
    </location>
</feature>
<dbReference type="OrthoDB" id="1934555at2759"/>
<dbReference type="PANTHER" id="PTHR34371:SF6">
    <property type="entry name" value="MEMBRANE-ASSOCIATED KINASE REGULATOR 6"/>
    <property type="match status" value="1"/>
</dbReference>
<proteinExistence type="predicted"/>
<evidence type="ECO:0000313" key="3">
    <source>
        <dbReference type="Proteomes" id="UP000325577"/>
    </source>
</evidence>
<reference evidence="2 3" key="1">
    <citation type="submission" date="2019-09" db="EMBL/GenBank/DDBJ databases">
        <title>A chromosome-level genome assembly of the Chinese tupelo Nyssa sinensis.</title>
        <authorList>
            <person name="Yang X."/>
            <person name="Kang M."/>
            <person name="Yang Y."/>
            <person name="Xiong H."/>
            <person name="Wang M."/>
            <person name="Zhang Z."/>
            <person name="Wang Z."/>
            <person name="Wu H."/>
            <person name="Ma T."/>
            <person name="Liu J."/>
            <person name="Xi Z."/>
        </authorList>
    </citation>
    <scope>NUCLEOTIDE SEQUENCE [LARGE SCALE GENOMIC DNA]</scope>
    <source>
        <strain evidence="2">J267</strain>
        <tissue evidence="2">Leaf</tissue>
    </source>
</reference>
<evidence type="ECO:0000256" key="1">
    <source>
        <dbReference type="SAM" id="MobiDB-lite"/>
    </source>
</evidence>
<dbReference type="Pfam" id="PF05097">
    <property type="entry name" value="DUF688"/>
    <property type="match status" value="1"/>
</dbReference>
<organism evidence="2 3">
    <name type="scientific">Nyssa sinensis</name>
    <dbReference type="NCBI Taxonomy" id="561372"/>
    <lineage>
        <taxon>Eukaryota</taxon>
        <taxon>Viridiplantae</taxon>
        <taxon>Streptophyta</taxon>
        <taxon>Embryophyta</taxon>
        <taxon>Tracheophyta</taxon>
        <taxon>Spermatophyta</taxon>
        <taxon>Magnoliopsida</taxon>
        <taxon>eudicotyledons</taxon>
        <taxon>Gunneridae</taxon>
        <taxon>Pentapetalae</taxon>
        <taxon>asterids</taxon>
        <taxon>Cornales</taxon>
        <taxon>Nyssaceae</taxon>
        <taxon>Nyssa</taxon>
    </lineage>
</organism>
<gene>
    <name evidence="2" type="ORF">F0562_030976</name>
</gene>
<keyword evidence="3" id="KW-1185">Reference proteome</keyword>
<name>A0A5J5ASM6_9ASTE</name>